<evidence type="ECO:0000259" key="2">
    <source>
        <dbReference type="Pfam" id="PF08327"/>
    </source>
</evidence>
<protein>
    <submittedName>
        <fullName evidence="3">SRPBCC domain-containing protein</fullName>
    </submittedName>
</protein>
<accession>A0ABT8L8C4</accession>
<reference evidence="3" key="1">
    <citation type="submission" date="2023-06" db="EMBL/GenBank/DDBJ databases">
        <title>Genomic of Agaribacillus aureum.</title>
        <authorList>
            <person name="Wang G."/>
        </authorList>
    </citation>
    <scope>NUCLEOTIDE SEQUENCE</scope>
    <source>
        <strain evidence="3">BMA12</strain>
    </source>
</reference>
<organism evidence="3 4">
    <name type="scientific">Agaribacillus aureus</name>
    <dbReference type="NCBI Taxonomy" id="3051825"/>
    <lineage>
        <taxon>Bacteria</taxon>
        <taxon>Pseudomonadati</taxon>
        <taxon>Bacteroidota</taxon>
        <taxon>Cytophagia</taxon>
        <taxon>Cytophagales</taxon>
        <taxon>Splendidivirgaceae</taxon>
        <taxon>Agaribacillus</taxon>
    </lineage>
</organism>
<proteinExistence type="inferred from homology"/>
<evidence type="ECO:0000313" key="3">
    <source>
        <dbReference type="EMBL" id="MDN5213311.1"/>
    </source>
</evidence>
<dbReference type="EMBL" id="JAUJEB010000002">
    <property type="protein sequence ID" value="MDN5213311.1"/>
    <property type="molecule type" value="Genomic_DNA"/>
</dbReference>
<name>A0ABT8L8C4_9BACT</name>
<sequence length="154" mass="17537">MTEKKELMNRTLLLQRTFNAPRKLVWEAWTQPEHIAAWWGPRGMKTAVVELDFRPGGRWKYIMTAPDGSEFPAKGVFSEIIEFEKIVSSADFAPVTESVIIVALFEDLGDQTKLTFSVIHASEEYCRKQENMGVMNGWGANFDGLEAYLARMTN</sequence>
<comment type="similarity">
    <text evidence="1">Belongs to the AHA1 family.</text>
</comment>
<dbReference type="InterPro" id="IPR013538">
    <property type="entry name" value="ASHA1/2-like_C"/>
</dbReference>
<keyword evidence="4" id="KW-1185">Reference proteome</keyword>
<dbReference type="Proteomes" id="UP001172083">
    <property type="component" value="Unassembled WGS sequence"/>
</dbReference>
<dbReference type="RefSeq" id="WP_346758650.1">
    <property type="nucleotide sequence ID" value="NZ_JAUJEB010000002.1"/>
</dbReference>
<feature type="domain" description="Activator of Hsp90 ATPase homologue 1/2-like C-terminal" evidence="2">
    <location>
        <begin position="19"/>
        <end position="149"/>
    </location>
</feature>
<dbReference type="InterPro" id="IPR023393">
    <property type="entry name" value="START-like_dom_sf"/>
</dbReference>
<gene>
    <name evidence="3" type="ORF">QQ020_14675</name>
</gene>
<dbReference type="Gene3D" id="3.30.530.20">
    <property type="match status" value="1"/>
</dbReference>
<comment type="caution">
    <text evidence="3">The sequence shown here is derived from an EMBL/GenBank/DDBJ whole genome shotgun (WGS) entry which is preliminary data.</text>
</comment>
<dbReference type="Pfam" id="PF08327">
    <property type="entry name" value="AHSA1"/>
    <property type="match status" value="1"/>
</dbReference>
<evidence type="ECO:0000256" key="1">
    <source>
        <dbReference type="ARBA" id="ARBA00006817"/>
    </source>
</evidence>
<evidence type="ECO:0000313" key="4">
    <source>
        <dbReference type="Proteomes" id="UP001172083"/>
    </source>
</evidence>
<dbReference type="SUPFAM" id="SSF55961">
    <property type="entry name" value="Bet v1-like"/>
    <property type="match status" value="1"/>
</dbReference>